<comment type="caution">
    <text evidence="1">The sequence shown here is derived from an EMBL/GenBank/DDBJ whole genome shotgun (WGS) entry which is preliminary data.</text>
</comment>
<evidence type="ECO:0000313" key="1">
    <source>
        <dbReference type="EMBL" id="CAB3235335.1"/>
    </source>
</evidence>
<organism evidence="1 2">
    <name type="scientific">Arctia plantaginis</name>
    <name type="common">Wood tiger moth</name>
    <name type="synonym">Phalaena plantaginis</name>
    <dbReference type="NCBI Taxonomy" id="874455"/>
    <lineage>
        <taxon>Eukaryota</taxon>
        <taxon>Metazoa</taxon>
        <taxon>Ecdysozoa</taxon>
        <taxon>Arthropoda</taxon>
        <taxon>Hexapoda</taxon>
        <taxon>Insecta</taxon>
        <taxon>Pterygota</taxon>
        <taxon>Neoptera</taxon>
        <taxon>Endopterygota</taxon>
        <taxon>Lepidoptera</taxon>
        <taxon>Glossata</taxon>
        <taxon>Ditrysia</taxon>
        <taxon>Noctuoidea</taxon>
        <taxon>Erebidae</taxon>
        <taxon>Arctiinae</taxon>
        <taxon>Arctia</taxon>
    </lineage>
</organism>
<accession>A0A8S0ZPJ6</accession>
<protein>
    <submittedName>
        <fullName evidence="1">Uncharacterized protein</fullName>
    </submittedName>
</protein>
<sequence length="75" mass="8594">MTSSLSSSSETEICIASGQRTKGGHADQRINRREYNFLVLNFRGTGHALISLVKLLCKLYERITHKKKQQWLKCI</sequence>
<dbReference type="AlphaFoldDB" id="A0A8S0ZPJ6"/>
<proteinExistence type="predicted"/>
<keyword evidence="2" id="KW-1185">Reference proteome</keyword>
<gene>
    <name evidence="1" type="ORF">APLA_LOCUS6047</name>
</gene>
<dbReference type="Proteomes" id="UP000494106">
    <property type="component" value="Unassembled WGS sequence"/>
</dbReference>
<dbReference type="EMBL" id="CADEBC010000485">
    <property type="protein sequence ID" value="CAB3235335.1"/>
    <property type="molecule type" value="Genomic_DNA"/>
</dbReference>
<evidence type="ECO:0000313" key="2">
    <source>
        <dbReference type="Proteomes" id="UP000494106"/>
    </source>
</evidence>
<name>A0A8S0ZPJ6_ARCPL</name>
<reference evidence="1 2" key="1">
    <citation type="submission" date="2020-04" db="EMBL/GenBank/DDBJ databases">
        <authorList>
            <person name="Wallbank WR R."/>
            <person name="Pardo Diaz C."/>
            <person name="Kozak K."/>
            <person name="Martin S."/>
            <person name="Jiggins C."/>
            <person name="Moest M."/>
            <person name="Warren A I."/>
            <person name="Byers J.R.P. K."/>
            <person name="Montejo-Kovacevich G."/>
            <person name="Yen C E."/>
        </authorList>
    </citation>
    <scope>NUCLEOTIDE SEQUENCE [LARGE SCALE GENOMIC DNA]</scope>
</reference>